<accession>A0A816UQE3</accession>
<proteinExistence type="predicted"/>
<name>A0A816UQE3_BRANA</name>
<dbReference type="AlphaFoldDB" id="A0A816UQE3"/>
<dbReference type="EMBL" id="HG994372">
    <property type="protein sequence ID" value="CAF2111118.1"/>
    <property type="molecule type" value="Genomic_DNA"/>
</dbReference>
<gene>
    <name evidence="1" type="ORF">DARMORV10_C08P27010.1</name>
</gene>
<feature type="non-terminal residue" evidence="1">
    <location>
        <position position="1"/>
    </location>
</feature>
<evidence type="ECO:0000313" key="1">
    <source>
        <dbReference type="EMBL" id="CAF2111118.1"/>
    </source>
</evidence>
<feature type="non-terminal residue" evidence="1">
    <location>
        <position position="55"/>
    </location>
</feature>
<sequence length="55" mass="6835">KIKNKPTERRRREPRIERRRKILPPITHLYFYGNFRNFSVNKPKKKRTRSTKLAL</sequence>
<organism evidence="1">
    <name type="scientific">Brassica napus</name>
    <name type="common">Rape</name>
    <dbReference type="NCBI Taxonomy" id="3708"/>
    <lineage>
        <taxon>Eukaryota</taxon>
        <taxon>Viridiplantae</taxon>
        <taxon>Streptophyta</taxon>
        <taxon>Embryophyta</taxon>
        <taxon>Tracheophyta</taxon>
        <taxon>Spermatophyta</taxon>
        <taxon>Magnoliopsida</taxon>
        <taxon>eudicotyledons</taxon>
        <taxon>Gunneridae</taxon>
        <taxon>Pentapetalae</taxon>
        <taxon>rosids</taxon>
        <taxon>malvids</taxon>
        <taxon>Brassicales</taxon>
        <taxon>Brassicaceae</taxon>
        <taxon>Brassiceae</taxon>
        <taxon>Brassica</taxon>
    </lineage>
</organism>
<dbReference type="Proteomes" id="UP001295469">
    <property type="component" value="Chromosome C08"/>
</dbReference>
<reference evidence="1" key="1">
    <citation type="submission" date="2021-01" db="EMBL/GenBank/DDBJ databases">
        <authorList>
            <consortium name="Genoscope - CEA"/>
            <person name="William W."/>
        </authorList>
    </citation>
    <scope>NUCLEOTIDE SEQUENCE</scope>
</reference>
<protein>
    <submittedName>
        <fullName evidence="1">(rape) hypothetical protein</fullName>
    </submittedName>
</protein>